<keyword evidence="4" id="KW-0418">Kinase</keyword>
<name>A0A433QGA3_9FUNG</name>
<dbReference type="InterPro" id="IPR003094">
    <property type="entry name" value="6Pfruct_kin"/>
</dbReference>
<evidence type="ECO:0000256" key="1">
    <source>
        <dbReference type="ARBA" id="ARBA00022741"/>
    </source>
</evidence>
<accession>A0A433QGA3</accession>
<keyword evidence="1" id="KW-0547">Nucleotide-binding</keyword>
<proteinExistence type="predicted"/>
<reference evidence="4 5" key="1">
    <citation type="journal article" date="2018" name="New Phytol.">
        <title>Phylogenomics of Endogonaceae and evolution of mycorrhizas within Mucoromycota.</title>
        <authorList>
            <person name="Chang Y."/>
            <person name="Desiro A."/>
            <person name="Na H."/>
            <person name="Sandor L."/>
            <person name="Lipzen A."/>
            <person name="Clum A."/>
            <person name="Barry K."/>
            <person name="Grigoriev I.V."/>
            <person name="Martin F.M."/>
            <person name="Stajich J.E."/>
            <person name="Smith M.E."/>
            <person name="Bonito G."/>
            <person name="Spatafora J.W."/>
        </authorList>
    </citation>
    <scope>NUCLEOTIDE SEQUENCE [LARGE SCALE GENOMIC DNA]</scope>
    <source>
        <strain evidence="4 5">AD002</strain>
    </source>
</reference>
<dbReference type="GO" id="GO:0006000">
    <property type="term" value="P:fructose metabolic process"/>
    <property type="evidence" value="ECO:0007669"/>
    <property type="project" value="InterPro"/>
</dbReference>
<dbReference type="Proteomes" id="UP000274822">
    <property type="component" value="Unassembled WGS sequence"/>
</dbReference>
<dbReference type="GO" id="GO:0006003">
    <property type="term" value="P:fructose 2,6-bisphosphate metabolic process"/>
    <property type="evidence" value="ECO:0007669"/>
    <property type="project" value="InterPro"/>
</dbReference>
<comment type="caution">
    <text evidence="4">The sequence shown here is derived from an EMBL/GenBank/DDBJ whole genome shotgun (WGS) entry which is preliminary data.</text>
</comment>
<keyword evidence="2" id="KW-0067">ATP-binding</keyword>
<dbReference type="PANTHER" id="PTHR10606">
    <property type="entry name" value="6-PHOSPHOFRUCTO-2-KINASE/FRUCTOSE-2,6-BISPHOSPHATASE"/>
    <property type="match status" value="1"/>
</dbReference>
<dbReference type="SUPFAM" id="SSF53254">
    <property type="entry name" value="Phosphoglycerate mutase-like"/>
    <property type="match status" value="1"/>
</dbReference>
<dbReference type="Pfam" id="PF01591">
    <property type="entry name" value="6PF2K"/>
    <property type="match status" value="1"/>
</dbReference>
<dbReference type="CDD" id="cd07067">
    <property type="entry name" value="HP_PGM_like"/>
    <property type="match status" value="1"/>
</dbReference>
<evidence type="ECO:0000256" key="2">
    <source>
        <dbReference type="ARBA" id="ARBA00022840"/>
    </source>
</evidence>
<dbReference type="EMBL" id="RBNJ01006074">
    <property type="protein sequence ID" value="RUS28826.1"/>
    <property type="molecule type" value="Genomic_DNA"/>
</dbReference>
<keyword evidence="5" id="KW-1185">Reference proteome</keyword>
<dbReference type="FunFam" id="3.40.50.300:FF:000644">
    <property type="entry name" value="GpmB, Fructose-2,6-bisphosphatase"/>
    <property type="match status" value="1"/>
</dbReference>
<dbReference type="GO" id="GO:0005524">
    <property type="term" value="F:ATP binding"/>
    <property type="evidence" value="ECO:0007669"/>
    <property type="project" value="UniProtKB-KW"/>
</dbReference>
<evidence type="ECO:0000259" key="3">
    <source>
        <dbReference type="Pfam" id="PF01591"/>
    </source>
</evidence>
<feature type="domain" description="6-phosphofructo-2-kinase" evidence="3">
    <location>
        <begin position="104"/>
        <end position="270"/>
    </location>
</feature>
<gene>
    <name evidence="4" type="ORF">BC938DRAFT_481404</name>
</gene>
<dbReference type="AlphaFoldDB" id="A0A433QGA3"/>
<dbReference type="GO" id="GO:0003873">
    <property type="term" value="F:6-phosphofructo-2-kinase activity"/>
    <property type="evidence" value="ECO:0007669"/>
    <property type="project" value="InterPro"/>
</dbReference>
<organism evidence="4 5">
    <name type="scientific">Jimgerdemannia flammicorona</name>
    <dbReference type="NCBI Taxonomy" id="994334"/>
    <lineage>
        <taxon>Eukaryota</taxon>
        <taxon>Fungi</taxon>
        <taxon>Fungi incertae sedis</taxon>
        <taxon>Mucoromycota</taxon>
        <taxon>Mucoromycotina</taxon>
        <taxon>Endogonomycetes</taxon>
        <taxon>Endogonales</taxon>
        <taxon>Endogonaceae</taxon>
        <taxon>Jimgerdemannia</taxon>
    </lineage>
</organism>
<keyword evidence="4" id="KW-0808">Transferase</keyword>
<evidence type="ECO:0000313" key="5">
    <source>
        <dbReference type="Proteomes" id="UP000274822"/>
    </source>
</evidence>
<dbReference type="InterPro" id="IPR029033">
    <property type="entry name" value="His_PPase_superfam"/>
</dbReference>
<protein>
    <submittedName>
        <fullName evidence="4">6-phosphofructo-2-kinase-domain-containing protein</fullName>
    </submittedName>
</protein>
<dbReference type="PRINTS" id="PR00991">
    <property type="entry name" value="6PFRUCTKNASE"/>
</dbReference>
<dbReference type="InterPro" id="IPR013079">
    <property type="entry name" value="6Phosfructo_kin"/>
</dbReference>
<dbReference type="PANTHER" id="PTHR10606:SF44">
    <property type="entry name" value="6-PHOSPHOFRUCTO 2-KINASE_FRUCTOSE 2,6-BISPHOSPHATASE LONG FORM"/>
    <property type="match status" value="1"/>
</dbReference>
<dbReference type="Pfam" id="PF00300">
    <property type="entry name" value="His_Phos_1"/>
    <property type="match status" value="1"/>
</dbReference>
<dbReference type="GO" id="GO:0004331">
    <property type="term" value="F:fructose-2,6-bisphosphate 2-phosphatase activity"/>
    <property type="evidence" value="ECO:0007669"/>
    <property type="project" value="TreeGrafter"/>
</dbReference>
<dbReference type="Gene3D" id="3.40.50.300">
    <property type="entry name" value="P-loop containing nucleotide triphosphate hydrolases"/>
    <property type="match status" value="1"/>
</dbReference>
<sequence>MTTHSTFRSGGVGERTQCGVSRLMEWGVTAETHDTKHLISLTVLYPRTPTTSSPSLEDRRENEFQWWVYRLVARLTLPKKVSHLLKGQFWSTLKPTTNRSSLSTSFPVCRYLTWLGITTKVFNVGNYRRKLHGANQPHTFFDPHNPAGAQSRREAASEALKDMLRWFDEEAGIVAIYDATNSTRERRSWLLEECGRADVQVLFIESVCQDENLILTNIKEVKLSSPDYANMDPDKAAEDFKARIEHYQEQYETITEGGLTYIKLINVGSQHGESTHNLEGKIGGDSYLSPRGEAYAKALPKLIKENLAGQNLTVWTSTLRRTIQTGQGLPYTKLQWKELDELDAGEKYPEDFANRDEDKFNYRYRGGEVGHDDELHGRNMVLPRRRSPSRTRYHGTGAPGEHPHYWPPGNSALYLRIFPEPVPRESAVYQYPAAHYHPADTKGSKFGFTSLRTPSLTVDIAAVNTHRPKPPKSSHLHLPTSTTLGASGEIIAPLPPIVPLSPQLLPRRADLSEKITLPSSSLSRPHRPGHVALAVKEDVPDPAGIPMTNLDLGPSIVDKGDAVVP</sequence>
<evidence type="ECO:0000313" key="4">
    <source>
        <dbReference type="EMBL" id="RUS28826.1"/>
    </source>
</evidence>
<dbReference type="GO" id="GO:0005829">
    <property type="term" value="C:cytosol"/>
    <property type="evidence" value="ECO:0007669"/>
    <property type="project" value="TreeGrafter"/>
</dbReference>
<dbReference type="SUPFAM" id="SSF52540">
    <property type="entry name" value="P-loop containing nucleoside triphosphate hydrolases"/>
    <property type="match status" value="1"/>
</dbReference>
<dbReference type="InterPro" id="IPR027417">
    <property type="entry name" value="P-loop_NTPase"/>
</dbReference>
<dbReference type="InterPro" id="IPR013078">
    <property type="entry name" value="His_Pase_superF_clade-1"/>
</dbReference>